<comment type="caution">
    <text evidence="5">The sequence shown here is derived from an EMBL/GenBank/DDBJ whole genome shotgun (WGS) entry which is preliminary data.</text>
</comment>
<dbReference type="Proteomes" id="UP000318478">
    <property type="component" value="Unassembled WGS sequence"/>
</dbReference>
<proteinExistence type="inferred from homology"/>
<dbReference type="PANTHER" id="PTHR47514:SF1">
    <property type="entry name" value="TRANSKETOLASE N-TERMINAL SECTION-RELATED"/>
    <property type="match status" value="1"/>
</dbReference>
<protein>
    <submittedName>
        <fullName evidence="5">Ferredoxin fas2</fullName>
    </submittedName>
</protein>
<accession>A0A5C5ZGL3</accession>
<evidence type="ECO:0000313" key="5">
    <source>
        <dbReference type="EMBL" id="TWT86011.1"/>
    </source>
</evidence>
<dbReference type="EMBL" id="SJPO01000001">
    <property type="protein sequence ID" value="TWT86011.1"/>
    <property type="molecule type" value="Genomic_DNA"/>
</dbReference>
<comment type="similarity">
    <text evidence="2">Belongs to the transketolase family.</text>
</comment>
<dbReference type="CDD" id="cd02012">
    <property type="entry name" value="TPP_TK"/>
    <property type="match status" value="1"/>
</dbReference>
<dbReference type="Gene3D" id="3.40.50.970">
    <property type="match status" value="1"/>
</dbReference>
<gene>
    <name evidence="5" type="primary">fas2</name>
    <name evidence="5" type="ORF">Pla123a_08190</name>
</gene>
<dbReference type="AlphaFoldDB" id="A0A5C5ZGL3"/>
<dbReference type="SUPFAM" id="SSF52518">
    <property type="entry name" value="Thiamin diphosphate-binding fold (THDP-binding)"/>
    <property type="match status" value="1"/>
</dbReference>
<comment type="cofactor">
    <cofactor evidence="1">
        <name>thiamine diphosphate</name>
        <dbReference type="ChEBI" id="CHEBI:58937"/>
    </cofactor>
</comment>
<evidence type="ECO:0000256" key="1">
    <source>
        <dbReference type="ARBA" id="ARBA00001964"/>
    </source>
</evidence>
<evidence type="ECO:0000256" key="3">
    <source>
        <dbReference type="ARBA" id="ARBA00023052"/>
    </source>
</evidence>
<keyword evidence="3" id="KW-0786">Thiamine pyrophosphate</keyword>
<organism evidence="5 6">
    <name type="scientific">Posidoniimonas polymericola</name>
    <dbReference type="NCBI Taxonomy" id="2528002"/>
    <lineage>
        <taxon>Bacteria</taxon>
        <taxon>Pseudomonadati</taxon>
        <taxon>Planctomycetota</taxon>
        <taxon>Planctomycetia</taxon>
        <taxon>Pirellulales</taxon>
        <taxon>Lacipirellulaceae</taxon>
        <taxon>Posidoniimonas</taxon>
    </lineage>
</organism>
<reference evidence="5 6" key="1">
    <citation type="submission" date="2019-02" db="EMBL/GenBank/DDBJ databases">
        <title>Deep-cultivation of Planctomycetes and their phenomic and genomic characterization uncovers novel biology.</title>
        <authorList>
            <person name="Wiegand S."/>
            <person name="Jogler M."/>
            <person name="Boedeker C."/>
            <person name="Pinto D."/>
            <person name="Vollmers J."/>
            <person name="Rivas-Marin E."/>
            <person name="Kohn T."/>
            <person name="Peeters S.H."/>
            <person name="Heuer A."/>
            <person name="Rast P."/>
            <person name="Oberbeckmann S."/>
            <person name="Bunk B."/>
            <person name="Jeske O."/>
            <person name="Meyerdierks A."/>
            <person name="Storesund J.E."/>
            <person name="Kallscheuer N."/>
            <person name="Luecker S."/>
            <person name="Lage O.M."/>
            <person name="Pohl T."/>
            <person name="Merkel B.J."/>
            <person name="Hornburger P."/>
            <person name="Mueller R.-W."/>
            <person name="Bruemmer F."/>
            <person name="Labrenz M."/>
            <person name="Spormann A.M."/>
            <person name="Op Den Camp H."/>
            <person name="Overmann J."/>
            <person name="Amann R."/>
            <person name="Jetten M.S.M."/>
            <person name="Mascher T."/>
            <person name="Medema M.H."/>
            <person name="Devos D.P."/>
            <person name="Kaster A.-K."/>
            <person name="Ovreas L."/>
            <person name="Rohde M."/>
            <person name="Galperin M.Y."/>
            <person name="Jogler C."/>
        </authorList>
    </citation>
    <scope>NUCLEOTIDE SEQUENCE [LARGE SCALE GENOMIC DNA]</scope>
    <source>
        <strain evidence="5 6">Pla123a</strain>
    </source>
</reference>
<dbReference type="OrthoDB" id="8732661at2"/>
<dbReference type="PANTHER" id="PTHR47514">
    <property type="entry name" value="TRANSKETOLASE N-TERMINAL SECTION-RELATED"/>
    <property type="match status" value="1"/>
</dbReference>
<evidence type="ECO:0000313" key="6">
    <source>
        <dbReference type="Proteomes" id="UP000318478"/>
    </source>
</evidence>
<dbReference type="InterPro" id="IPR029061">
    <property type="entry name" value="THDP-binding"/>
</dbReference>
<dbReference type="RefSeq" id="WP_146584223.1">
    <property type="nucleotide sequence ID" value="NZ_SJPO01000001.1"/>
</dbReference>
<dbReference type="InterPro" id="IPR005474">
    <property type="entry name" value="Transketolase_N"/>
</dbReference>
<name>A0A5C5ZGL3_9BACT</name>
<keyword evidence="6" id="KW-1185">Reference proteome</keyword>
<dbReference type="Pfam" id="PF00456">
    <property type="entry name" value="Transketolase_N"/>
    <property type="match status" value="1"/>
</dbReference>
<evidence type="ECO:0000259" key="4">
    <source>
        <dbReference type="Pfam" id="PF00456"/>
    </source>
</evidence>
<feature type="domain" description="Transketolase N-terminal" evidence="4">
    <location>
        <begin position="26"/>
        <end position="261"/>
    </location>
</feature>
<evidence type="ECO:0000256" key="2">
    <source>
        <dbReference type="ARBA" id="ARBA00007131"/>
    </source>
</evidence>
<sequence length="284" mass="30854">MTQRPNFNDDQLLRLSVRMRQDVLRYIVAAGAGHTGGSLSCLDILNVLYNRVLRVSPQTFSDPGRDRYVQSKGHSVEALYVVLAHAGFFPIQQLETLCHYQSPFVGHPTRKTPGIEMNTGGLGHGLSICNGMAIAGKRTGADYRVFTLMGDGELAEGSNWEAAMSAAHYGLDNLTAIIDHNSLQITGPTRDVCSNEPLDEKFAAFGWAVVTVDGHDYAQLTDALSNPAEPGKPTCVIANTTKGRGVSFMENVISWHHGVPSQQQYDDAIAELQAAERLLEESAP</sequence>